<dbReference type="PANTHER" id="PTHR42678">
    <property type="entry name" value="AMIDASE"/>
    <property type="match status" value="1"/>
</dbReference>
<dbReference type="HOGENOM" id="CLU_009600_14_2_1"/>
<keyword evidence="1" id="KW-0732">Signal</keyword>
<proteinExistence type="predicted"/>
<dbReference type="PANTHER" id="PTHR42678:SF5">
    <property type="entry name" value="GLUTAMYL-TRNA(GLN) AMIDOTRANSFERASE SUBUNIT A"/>
    <property type="match status" value="1"/>
</dbReference>
<protein>
    <submittedName>
        <fullName evidence="3">Putative amidase protein</fullName>
    </submittedName>
</protein>
<dbReference type="InterPro" id="IPR036928">
    <property type="entry name" value="AS_sf"/>
</dbReference>
<dbReference type="eggNOG" id="KOG1211">
    <property type="taxonomic scope" value="Eukaryota"/>
</dbReference>
<evidence type="ECO:0000259" key="2">
    <source>
        <dbReference type="Pfam" id="PF01425"/>
    </source>
</evidence>
<feature type="chain" id="PRO_5004347372" evidence="1">
    <location>
        <begin position="26"/>
        <end position="419"/>
    </location>
</feature>
<dbReference type="KEGG" id="npa:UCRNP2_2811"/>
<feature type="signal peptide" evidence="1">
    <location>
        <begin position="1"/>
        <end position="25"/>
    </location>
</feature>
<feature type="domain" description="Amidase" evidence="2">
    <location>
        <begin position="54"/>
        <end position="291"/>
    </location>
</feature>
<dbReference type="EMBL" id="KB915987">
    <property type="protein sequence ID" value="EOD50403.1"/>
    <property type="molecule type" value="Genomic_DNA"/>
</dbReference>
<dbReference type="OrthoDB" id="566138at2759"/>
<organism evidence="3 4">
    <name type="scientific">Botryosphaeria parva (strain UCR-NP2)</name>
    <name type="common">Grapevine canker fungus</name>
    <name type="synonym">Neofusicoccum parvum</name>
    <dbReference type="NCBI Taxonomy" id="1287680"/>
    <lineage>
        <taxon>Eukaryota</taxon>
        <taxon>Fungi</taxon>
        <taxon>Dikarya</taxon>
        <taxon>Ascomycota</taxon>
        <taxon>Pezizomycotina</taxon>
        <taxon>Dothideomycetes</taxon>
        <taxon>Dothideomycetes incertae sedis</taxon>
        <taxon>Botryosphaeriales</taxon>
        <taxon>Botryosphaeriaceae</taxon>
        <taxon>Neofusicoccum</taxon>
    </lineage>
</organism>
<evidence type="ECO:0000256" key="1">
    <source>
        <dbReference type="SAM" id="SignalP"/>
    </source>
</evidence>
<accession>R1ERI4</accession>
<gene>
    <name evidence="3" type="ORF">UCRNP2_2811</name>
</gene>
<dbReference type="AlphaFoldDB" id="R1ERI4"/>
<dbReference type="Proteomes" id="UP000013521">
    <property type="component" value="Unassembled WGS sequence"/>
</dbReference>
<name>R1ERI4_BOTPV</name>
<sequence>MTISNTIRILTLLLSLLSFHYPASAQTLGFDTREATISSIHHSLTTGHHTCHAIVSAFLTRIAAHNARINAIIALNPSALTTAADIDAALAAGNTSTTSHPLLCVPVLLKDNYDFASLPTTGGNLALASLHPATSAPTVAALAAAGALILGKSNLHELALEGLSVSSLGGQTRNPYDATRTPGGSSGGSGAAVAASFAVLATGTDTVNSLRSPASANALWSVRPTRGLLSRRGVMPISYTQDACGVIGRGVADVAVALGVMAAVGFDEGDNATALAPEGRFEYREGLEAYLQEAALGSNASFPRSLAELYATNNTSGAGAGNGSFLVIPQQYEYVTTSLRSSTANETYASVQAGVRNLTLALASTFSSHSLAALIYPEQRNLVVRVGSPSQSGRNGILAALTGSPVVTVPVGYSEGEYI</sequence>
<dbReference type="InterPro" id="IPR023631">
    <property type="entry name" value="Amidase_dom"/>
</dbReference>
<dbReference type="STRING" id="1287680.R1ERI4"/>
<dbReference type="SUPFAM" id="SSF75304">
    <property type="entry name" value="Amidase signature (AS) enzymes"/>
    <property type="match status" value="1"/>
</dbReference>
<dbReference type="Gene3D" id="3.90.1300.10">
    <property type="entry name" value="Amidase signature (AS) domain"/>
    <property type="match status" value="1"/>
</dbReference>
<dbReference type="OMA" id="CGGDTMN"/>
<reference evidence="4" key="1">
    <citation type="journal article" date="2013" name="Genome Announc.">
        <title>Draft genome sequence of Neofusicoccum parvum isolate UCR-NP2, a fungal vascular pathogen associated with grapevine cankers.</title>
        <authorList>
            <person name="Blanco-Ulate B."/>
            <person name="Rolshausen P."/>
            <person name="Cantu D."/>
        </authorList>
    </citation>
    <scope>NUCLEOTIDE SEQUENCE [LARGE SCALE GENOMIC DNA]</scope>
    <source>
        <strain evidence="4">UCR-NP2</strain>
    </source>
</reference>
<dbReference type="Pfam" id="PF01425">
    <property type="entry name" value="Amidase"/>
    <property type="match status" value="1"/>
</dbReference>
<evidence type="ECO:0000313" key="4">
    <source>
        <dbReference type="Proteomes" id="UP000013521"/>
    </source>
</evidence>
<evidence type="ECO:0000313" key="3">
    <source>
        <dbReference type="EMBL" id="EOD50403.1"/>
    </source>
</evidence>